<dbReference type="Gene3D" id="2.60.40.10">
    <property type="entry name" value="Immunoglobulins"/>
    <property type="match status" value="1"/>
</dbReference>
<proteinExistence type="predicted"/>
<protein>
    <submittedName>
        <fullName evidence="2">Uncharacterized protein</fullName>
    </submittedName>
</protein>
<feature type="region of interest" description="Disordered" evidence="1">
    <location>
        <begin position="90"/>
        <end position="133"/>
    </location>
</feature>
<dbReference type="AlphaFoldDB" id="A0A4P2QPP4"/>
<dbReference type="GO" id="GO:0008237">
    <property type="term" value="F:metallopeptidase activity"/>
    <property type="evidence" value="ECO:0007669"/>
    <property type="project" value="InterPro"/>
</dbReference>
<feature type="compositionally biased region" description="Low complexity" evidence="1">
    <location>
        <begin position="90"/>
        <end position="104"/>
    </location>
</feature>
<dbReference type="InterPro" id="IPR024079">
    <property type="entry name" value="MetalloPept_cat_dom_sf"/>
</dbReference>
<organism evidence="2 3">
    <name type="scientific">Sorangium cellulosum</name>
    <name type="common">Polyangium cellulosum</name>
    <dbReference type="NCBI Taxonomy" id="56"/>
    <lineage>
        <taxon>Bacteria</taxon>
        <taxon>Pseudomonadati</taxon>
        <taxon>Myxococcota</taxon>
        <taxon>Polyangia</taxon>
        <taxon>Polyangiales</taxon>
        <taxon>Polyangiaceae</taxon>
        <taxon>Sorangium</taxon>
    </lineage>
</organism>
<dbReference type="Pfam" id="PF09471">
    <property type="entry name" value="Peptidase_M64"/>
    <property type="match status" value="1"/>
</dbReference>
<dbReference type="EMBL" id="CP012672">
    <property type="protein sequence ID" value="AUX32129.1"/>
    <property type="molecule type" value="Genomic_DNA"/>
</dbReference>
<dbReference type="InterPro" id="IPR019026">
    <property type="entry name" value="Peptidase_M64_IgA"/>
</dbReference>
<dbReference type="Proteomes" id="UP000295497">
    <property type="component" value="Chromosome"/>
</dbReference>
<reference evidence="2 3" key="1">
    <citation type="submission" date="2015-09" db="EMBL/GenBank/DDBJ databases">
        <title>Sorangium comparison.</title>
        <authorList>
            <person name="Zaburannyi N."/>
            <person name="Bunk B."/>
            <person name="Overmann J."/>
            <person name="Mueller R."/>
        </authorList>
    </citation>
    <scope>NUCLEOTIDE SEQUENCE [LARGE SCALE GENOMIC DNA]</scope>
    <source>
        <strain evidence="2 3">So ce836</strain>
    </source>
</reference>
<feature type="compositionally biased region" description="Gly residues" evidence="1">
    <location>
        <begin position="105"/>
        <end position="133"/>
    </location>
</feature>
<evidence type="ECO:0000256" key="1">
    <source>
        <dbReference type="SAM" id="MobiDB-lite"/>
    </source>
</evidence>
<evidence type="ECO:0000313" key="3">
    <source>
        <dbReference type="Proteomes" id="UP000295497"/>
    </source>
</evidence>
<dbReference type="Gene3D" id="3.40.390.10">
    <property type="entry name" value="Collagenase (Catalytic Domain)"/>
    <property type="match status" value="1"/>
</dbReference>
<evidence type="ECO:0000313" key="2">
    <source>
        <dbReference type="EMBL" id="AUX32129.1"/>
    </source>
</evidence>
<accession>A0A4P2QPP4</accession>
<gene>
    <name evidence="2" type="ORF">SOCE836_042650</name>
</gene>
<dbReference type="InterPro" id="IPR013783">
    <property type="entry name" value="Ig-like_fold"/>
</dbReference>
<name>A0A4P2QPP4_SORCE</name>
<sequence>MGLVLYRLELAASRPIAVDISHVNVHILASKGVLWRVAPDEWMRTWTLSSTTARWVSPARGREAKAMKSSWRLRVSCLVALCACGEAPGSGTTTDSGSASEGGHLAAGGSAGDGAGGTGSPGSGGAGQGGSAGAGAGGAFVPGGAGGGGPAYVLDCGTNGVAIESAGPPENRVNYVIIGDGYDATAVNTTYIEHIEAAMALRFSSPIGEPYSRYRKFVNICAIKLVSPSNGVPGVLGCTGDDESRLADCNTRAADDALAANLPDDFEVDWHAIVLNNDRWWNTGSSWMLWSGAHPEAPGAALHEGGHGFHQLADEYCAKATGSGCGANTCGGSGTEYVEVNSTADCTTTAGKWDKWLGYDAADSTGLQGTFVGSRYVDGGQYRPSSNSMMNSLFGGHKNTSFNPVSREKMIMDIWMRVRPIDSTDPPAGAVTAPATLAVNVIDPEVISVDWTLDGEVIATDGGPVYNVAAAGLARGTHTIVARAYDNVGEEWVRYRSGECLDPPPSTNPRYYDPCWGRDNWPRSQETVTWTVTIP</sequence>